<feature type="compositionally biased region" description="Basic residues" evidence="1">
    <location>
        <begin position="67"/>
        <end position="76"/>
    </location>
</feature>
<dbReference type="Proteomes" id="UP000242180">
    <property type="component" value="Unassembled WGS sequence"/>
</dbReference>
<feature type="region of interest" description="Disordered" evidence="1">
    <location>
        <begin position="372"/>
        <end position="409"/>
    </location>
</feature>
<organism evidence="2 3">
    <name type="scientific">Syncephalastrum racemosum</name>
    <name type="common">Filamentous fungus</name>
    <dbReference type="NCBI Taxonomy" id="13706"/>
    <lineage>
        <taxon>Eukaryota</taxon>
        <taxon>Fungi</taxon>
        <taxon>Fungi incertae sedis</taxon>
        <taxon>Mucoromycota</taxon>
        <taxon>Mucoromycotina</taxon>
        <taxon>Mucoromycetes</taxon>
        <taxon>Mucorales</taxon>
        <taxon>Syncephalastraceae</taxon>
        <taxon>Syncephalastrum</taxon>
    </lineage>
</organism>
<feature type="compositionally biased region" description="Polar residues" evidence="1">
    <location>
        <begin position="383"/>
        <end position="409"/>
    </location>
</feature>
<feature type="compositionally biased region" description="Low complexity" evidence="1">
    <location>
        <begin position="104"/>
        <end position="133"/>
    </location>
</feature>
<dbReference type="EMBL" id="MCGN01000006">
    <property type="protein sequence ID" value="ORY95647.1"/>
    <property type="molecule type" value="Genomic_DNA"/>
</dbReference>
<protein>
    <submittedName>
        <fullName evidence="2">Uncharacterized protein</fullName>
    </submittedName>
</protein>
<feature type="region of interest" description="Disordered" evidence="1">
    <location>
        <begin position="1"/>
        <end position="151"/>
    </location>
</feature>
<name>A0A1X2HAF1_SYNRA</name>
<accession>A0A1X2HAF1</accession>
<reference evidence="2 3" key="1">
    <citation type="submission" date="2016-07" db="EMBL/GenBank/DDBJ databases">
        <title>Pervasive Adenine N6-methylation of Active Genes in Fungi.</title>
        <authorList>
            <consortium name="DOE Joint Genome Institute"/>
            <person name="Mondo S.J."/>
            <person name="Dannebaum R.O."/>
            <person name="Kuo R.C."/>
            <person name="Labutti K."/>
            <person name="Haridas S."/>
            <person name="Kuo A."/>
            <person name="Salamov A."/>
            <person name="Ahrendt S.R."/>
            <person name="Lipzen A."/>
            <person name="Sullivan W."/>
            <person name="Andreopoulos W.B."/>
            <person name="Clum A."/>
            <person name="Lindquist E."/>
            <person name="Daum C."/>
            <person name="Ramamoorthy G.K."/>
            <person name="Gryganskyi A."/>
            <person name="Culley D."/>
            <person name="Magnuson J.K."/>
            <person name="James T.Y."/>
            <person name="O'Malley M.A."/>
            <person name="Stajich J.E."/>
            <person name="Spatafora J.W."/>
            <person name="Visel A."/>
            <person name="Grigoriev I.V."/>
        </authorList>
    </citation>
    <scope>NUCLEOTIDE SEQUENCE [LARGE SCALE GENOMIC DNA]</scope>
    <source>
        <strain evidence="2 3">NRRL 2496</strain>
    </source>
</reference>
<dbReference type="InParanoid" id="A0A1X2HAF1"/>
<sequence>MTRSSIRIAPRPQMPTTDSNDNQGTSAPDLRDQRKRRRATLAEQEKRATAVKTEKERVFISYEQPKRSRGRPRKYPKATVGAEQTIVPSNPTRIAPAPIPPGTAGPSGPSGTSGTSSAPSPPSASSAPSAPSAPSMPLPPSTPTAVTYYSHTNYVPAPPPSSITGTAASAMRLETAASAPAPTPSPITVSAVSATRLEIAASAPAPTPSPITVSAASDTRLETAASAPAPPYPSSAHDAHQISEFDSFMQYKKLHTPCPPIKQDVDESLAPDNQHEKAANEVELVAIKPEPMAAPSPSYTKMSSKRKAAQRATPRPASIPSDTCVVWVAATHNVFIIYESSDLGKIRISLTYERRRLTPQISCVGRDPHFATSRPLDPDSRSVAMQTTDTISCSVSSRTRRTQQTYIGP</sequence>
<comment type="caution">
    <text evidence="2">The sequence shown here is derived from an EMBL/GenBank/DDBJ whole genome shotgun (WGS) entry which is preliminary data.</text>
</comment>
<feature type="compositionally biased region" description="Polar residues" evidence="1">
    <location>
        <begin position="14"/>
        <end position="26"/>
    </location>
</feature>
<feature type="region of interest" description="Disordered" evidence="1">
    <location>
        <begin position="292"/>
        <end position="319"/>
    </location>
</feature>
<keyword evidence="3" id="KW-1185">Reference proteome</keyword>
<evidence type="ECO:0000313" key="3">
    <source>
        <dbReference type="Proteomes" id="UP000242180"/>
    </source>
</evidence>
<proteinExistence type="predicted"/>
<dbReference type="AlphaFoldDB" id="A0A1X2HAF1"/>
<feature type="compositionally biased region" description="Basic and acidic residues" evidence="1">
    <location>
        <begin position="43"/>
        <end position="58"/>
    </location>
</feature>
<evidence type="ECO:0000313" key="2">
    <source>
        <dbReference type="EMBL" id="ORY95647.1"/>
    </source>
</evidence>
<evidence type="ECO:0000256" key="1">
    <source>
        <dbReference type="SAM" id="MobiDB-lite"/>
    </source>
</evidence>
<gene>
    <name evidence="2" type="ORF">BCR43DRAFT_308105</name>
</gene>